<dbReference type="EMBL" id="JBDFQZ010000004">
    <property type="protein sequence ID" value="KAK9736057.1"/>
    <property type="molecule type" value="Genomic_DNA"/>
</dbReference>
<keyword evidence="3" id="KW-1185">Reference proteome</keyword>
<evidence type="ECO:0000313" key="2">
    <source>
        <dbReference type="EMBL" id="KAK9736057.1"/>
    </source>
</evidence>
<protein>
    <submittedName>
        <fullName evidence="2">Uncharacterized protein</fullName>
    </submittedName>
</protein>
<evidence type="ECO:0000256" key="1">
    <source>
        <dbReference type="SAM" id="MobiDB-lite"/>
    </source>
</evidence>
<organism evidence="2 3">
    <name type="scientific">Saponaria officinalis</name>
    <name type="common">Common soapwort</name>
    <name type="synonym">Lychnis saponaria</name>
    <dbReference type="NCBI Taxonomy" id="3572"/>
    <lineage>
        <taxon>Eukaryota</taxon>
        <taxon>Viridiplantae</taxon>
        <taxon>Streptophyta</taxon>
        <taxon>Embryophyta</taxon>
        <taxon>Tracheophyta</taxon>
        <taxon>Spermatophyta</taxon>
        <taxon>Magnoliopsida</taxon>
        <taxon>eudicotyledons</taxon>
        <taxon>Gunneridae</taxon>
        <taxon>Pentapetalae</taxon>
        <taxon>Caryophyllales</taxon>
        <taxon>Caryophyllaceae</taxon>
        <taxon>Caryophylleae</taxon>
        <taxon>Saponaria</taxon>
    </lineage>
</organism>
<gene>
    <name evidence="2" type="ORF">RND81_04G247300</name>
</gene>
<name>A0AAW1LPJ8_SAPOF</name>
<feature type="region of interest" description="Disordered" evidence="1">
    <location>
        <begin position="17"/>
        <end position="42"/>
    </location>
</feature>
<sequence>MASILEVDDCQGHTFIQNTGSESIRSNEVNSEGISEGNSDHTSKVNMVAYQKGKHVYYHSQQQPNKRIQTTHPNFLI</sequence>
<dbReference type="AlphaFoldDB" id="A0AAW1LPJ8"/>
<comment type="caution">
    <text evidence="2">The sequence shown here is derived from an EMBL/GenBank/DDBJ whole genome shotgun (WGS) entry which is preliminary data.</text>
</comment>
<feature type="compositionally biased region" description="Polar residues" evidence="1">
    <location>
        <begin position="17"/>
        <end position="37"/>
    </location>
</feature>
<accession>A0AAW1LPJ8</accession>
<proteinExistence type="predicted"/>
<reference evidence="2" key="1">
    <citation type="submission" date="2024-03" db="EMBL/GenBank/DDBJ databases">
        <title>WGS assembly of Saponaria officinalis var. Norfolk2.</title>
        <authorList>
            <person name="Jenkins J."/>
            <person name="Shu S."/>
            <person name="Grimwood J."/>
            <person name="Barry K."/>
            <person name="Goodstein D."/>
            <person name="Schmutz J."/>
            <person name="Leebens-Mack J."/>
            <person name="Osbourn A."/>
        </authorList>
    </citation>
    <scope>NUCLEOTIDE SEQUENCE [LARGE SCALE GENOMIC DNA]</scope>
    <source>
        <strain evidence="2">JIC</strain>
    </source>
</reference>
<dbReference type="Proteomes" id="UP001443914">
    <property type="component" value="Unassembled WGS sequence"/>
</dbReference>
<evidence type="ECO:0000313" key="3">
    <source>
        <dbReference type="Proteomes" id="UP001443914"/>
    </source>
</evidence>